<dbReference type="CDD" id="cd02440">
    <property type="entry name" value="AdoMet_MTases"/>
    <property type="match status" value="1"/>
</dbReference>
<dbReference type="InterPro" id="IPR001737">
    <property type="entry name" value="KsgA/Erm"/>
</dbReference>
<sequence>MKALQFFGEYIKHPRVVGAVIPSSRALAKQMIRTIPFQDVQCIIEYGPGTGVFTEEIIRRKESRTIFLVIETNPQFYDLLKEKYQNIKNVHIIHGSAEHVNEYVEKYEIEAVDYIVSGLPFTSLPVSVSEAILAATVSVLGNRGNFITFQYSKVKQQYFKAYFHALSCKRVWLNVPPAYVFTCHNGLKSMRKSEERCQKNVF</sequence>
<dbReference type="RefSeq" id="WP_053402993.1">
    <property type="nucleotide sequence ID" value="NZ_LILC01000027.1"/>
</dbReference>
<name>A0A0M0KSX7_9BACI</name>
<dbReference type="STRING" id="284581.AMD01_18820"/>
<proteinExistence type="predicted"/>
<keyword evidence="1 5" id="KW-0489">Methyltransferase</keyword>
<evidence type="ECO:0000256" key="2">
    <source>
        <dbReference type="ARBA" id="ARBA00022679"/>
    </source>
</evidence>
<dbReference type="Gene3D" id="3.40.50.150">
    <property type="entry name" value="Vaccinia Virus protein VP39"/>
    <property type="match status" value="1"/>
</dbReference>
<dbReference type="GO" id="GO:0003723">
    <property type="term" value="F:RNA binding"/>
    <property type="evidence" value="ECO:0007669"/>
    <property type="project" value="UniProtKB-KW"/>
</dbReference>
<dbReference type="SUPFAM" id="SSF53335">
    <property type="entry name" value="S-adenosyl-L-methionine-dependent methyltransferases"/>
    <property type="match status" value="1"/>
</dbReference>
<dbReference type="Pfam" id="PF00398">
    <property type="entry name" value="RrnaAD"/>
    <property type="match status" value="1"/>
</dbReference>
<evidence type="ECO:0000256" key="4">
    <source>
        <dbReference type="ARBA" id="ARBA00022884"/>
    </source>
</evidence>
<dbReference type="AlphaFoldDB" id="A0A0M0KSX7"/>
<keyword evidence="6" id="KW-1185">Reference proteome</keyword>
<protein>
    <submittedName>
        <fullName evidence="5">SAM-dependent methyltransferase</fullName>
    </submittedName>
</protein>
<reference evidence="6" key="1">
    <citation type="submission" date="2015-08" db="EMBL/GenBank/DDBJ databases">
        <title>Fjat-14210 dsm16467.</title>
        <authorList>
            <person name="Liu B."/>
            <person name="Wang J."/>
            <person name="Zhu Y."/>
            <person name="Liu G."/>
            <person name="Chen Q."/>
            <person name="Chen Z."/>
            <person name="Lan J."/>
            <person name="Che J."/>
            <person name="Ge C."/>
            <person name="Shi H."/>
            <person name="Pan Z."/>
            <person name="Liu X."/>
        </authorList>
    </citation>
    <scope>NUCLEOTIDE SEQUENCE [LARGE SCALE GENOMIC DNA]</scope>
    <source>
        <strain evidence="6">DSM 16467</strain>
    </source>
</reference>
<keyword evidence="3" id="KW-0949">S-adenosyl-L-methionine</keyword>
<organism evidence="5 6">
    <name type="scientific">Priestia koreensis</name>
    <dbReference type="NCBI Taxonomy" id="284581"/>
    <lineage>
        <taxon>Bacteria</taxon>
        <taxon>Bacillati</taxon>
        <taxon>Bacillota</taxon>
        <taxon>Bacilli</taxon>
        <taxon>Bacillales</taxon>
        <taxon>Bacillaceae</taxon>
        <taxon>Priestia</taxon>
    </lineage>
</organism>
<dbReference type="GO" id="GO:0008168">
    <property type="term" value="F:methyltransferase activity"/>
    <property type="evidence" value="ECO:0007669"/>
    <property type="project" value="UniProtKB-KW"/>
</dbReference>
<accession>A0A0M0KSX7</accession>
<evidence type="ECO:0000313" key="5">
    <source>
        <dbReference type="EMBL" id="KOO41934.1"/>
    </source>
</evidence>
<dbReference type="PATRIC" id="fig|284581.3.peg.39"/>
<keyword evidence="2 5" id="KW-0808">Transferase</keyword>
<comment type="caution">
    <text evidence="5">The sequence shown here is derived from an EMBL/GenBank/DDBJ whole genome shotgun (WGS) entry which is preliminary data.</text>
</comment>
<dbReference type="GO" id="GO:0032259">
    <property type="term" value="P:methylation"/>
    <property type="evidence" value="ECO:0007669"/>
    <property type="project" value="UniProtKB-KW"/>
</dbReference>
<evidence type="ECO:0000256" key="3">
    <source>
        <dbReference type="ARBA" id="ARBA00022691"/>
    </source>
</evidence>
<dbReference type="InterPro" id="IPR029063">
    <property type="entry name" value="SAM-dependent_MTases_sf"/>
</dbReference>
<gene>
    <name evidence="5" type="ORF">AMD01_18820</name>
</gene>
<dbReference type="OrthoDB" id="9805585at2"/>
<evidence type="ECO:0000256" key="1">
    <source>
        <dbReference type="ARBA" id="ARBA00022603"/>
    </source>
</evidence>
<evidence type="ECO:0000313" key="6">
    <source>
        <dbReference type="Proteomes" id="UP000037558"/>
    </source>
</evidence>
<keyword evidence="4" id="KW-0694">RNA-binding</keyword>
<dbReference type="Proteomes" id="UP000037558">
    <property type="component" value="Unassembled WGS sequence"/>
</dbReference>
<dbReference type="EMBL" id="LILC01000027">
    <property type="protein sequence ID" value="KOO41934.1"/>
    <property type="molecule type" value="Genomic_DNA"/>
</dbReference>